<reference evidence="1" key="1">
    <citation type="submission" date="2021-06" db="EMBL/GenBank/DDBJ databases">
        <authorList>
            <person name="Kallberg Y."/>
            <person name="Tangrot J."/>
            <person name="Rosling A."/>
        </authorList>
    </citation>
    <scope>NUCLEOTIDE SEQUENCE</scope>
    <source>
        <strain evidence="1">MA453B</strain>
    </source>
</reference>
<comment type="caution">
    <text evidence="1">The sequence shown here is derived from an EMBL/GenBank/DDBJ whole genome shotgun (WGS) entry which is preliminary data.</text>
</comment>
<dbReference type="Proteomes" id="UP000789405">
    <property type="component" value="Unassembled WGS sequence"/>
</dbReference>
<accession>A0A9N8VG39</accession>
<evidence type="ECO:0000313" key="1">
    <source>
        <dbReference type="EMBL" id="CAG8450087.1"/>
    </source>
</evidence>
<name>A0A9N8VG39_9GLOM</name>
<protein>
    <submittedName>
        <fullName evidence="1">15658_t:CDS:1</fullName>
    </submittedName>
</protein>
<dbReference type="AlphaFoldDB" id="A0A9N8VG39"/>
<dbReference type="EMBL" id="CAJVPY010000104">
    <property type="protein sequence ID" value="CAG8450087.1"/>
    <property type="molecule type" value="Genomic_DNA"/>
</dbReference>
<proteinExistence type="predicted"/>
<sequence>MSTHLNCNPDIEIFESYENRDKRFCPNSSIFCYTLPSKNYPIPDNYSVKTTWRHKKVYKQFNLLKIKFHLQAVNSSNKSVLSGPLLFGLQLQTLKKVREPWDKRIVKPTEQCSEQTFKRHTKNIRTIIKEKFI</sequence>
<evidence type="ECO:0000313" key="2">
    <source>
        <dbReference type="Proteomes" id="UP000789405"/>
    </source>
</evidence>
<gene>
    <name evidence="1" type="ORF">DERYTH_LOCUS463</name>
</gene>
<dbReference type="OrthoDB" id="2434386at2759"/>
<keyword evidence="2" id="KW-1185">Reference proteome</keyword>
<organism evidence="1 2">
    <name type="scientific">Dentiscutata erythropus</name>
    <dbReference type="NCBI Taxonomy" id="1348616"/>
    <lineage>
        <taxon>Eukaryota</taxon>
        <taxon>Fungi</taxon>
        <taxon>Fungi incertae sedis</taxon>
        <taxon>Mucoromycota</taxon>
        <taxon>Glomeromycotina</taxon>
        <taxon>Glomeromycetes</taxon>
        <taxon>Diversisporales</taxon>
        <taxon>Gigasporaceae</taxon>
        <taxon>Dentiscutata</taxon>
    </lineage>
</organism>